<evidence type="ECO:0000259" key="1">
    <source>
        <dbReference type="Pfam" id="PF13936"/>
    </source>
</evidence>
<feature type="domain" description="Transposase IS30-like HTH" evidence="1">
    <location>
        <begin position="24"/>
        <end position="50"/>
    </location>
</feature>
<evidence type="ECO:0000313" key="4">
    <source>
        <dbReference type="Proteomes" id="UP000436694"/>
    </source>
</evidence>
<name>A0A844AVZ4_9RHOB</name>
<dbReference type="EMBL" id="WIXK01000001">
    <property type="protein sequence ID" value="MQY41376.1"/>
    <property type="molecule type" value="Genomic_DNA"/>
</dbReference>
<gene>
    <name evidence="3" type="ORF">GG681_01880</name>
</gene>
<keyword evidence="4" id="KW-1185">Reference proteome</keyword>
<evidence type="ECO:0000313" key="3">
    <source>
        <dbReference type="EMBL" id="MQY41376.1"/>
    </source>
</evidence>
<comment type="caution">
    <text evidence="3">The sequence shown here is derived from an EMBL/GenBank/DDBJ whole genome shotgun (WGS) entry which is preliminary data.</text>
</comment>
<dbReference type="InterPro" id="IPR025246">
    <property type="entry name" value="IS30-like_HTH"/>
</dbReference>
<dbReference type="InterPro" id="IPR045599">
    <property type="entry name" value="DUF6456"/>
</dbReference>
<organism evidence="3 4">
    <name type="scientific">Tritonibacter aquimaris</name>
    <dbReference type="NCBI Taxonomy" id="2663379"/>
    <lineage>
        <taxon>Bacteria</taxon>
        <taxon>Pseudomonadati</taxon>
        <taxon>Pseudomonadota</taxon>
        <taxon>Alphaproteobacteria</taxon>
        <taxon>Rhodobacterales</taxon>
        <taxon>Paracoccaceae</taxon>
        <taxon>Tritonibacter</taxon>
    </lineage>
</organism>
<reference evidence="3 4" key="1">
    <citation type="submission" date="2019-10" db="EMBL/GenBank/DDBJ databases">
        <title>Epibacterium sp. nov., isolated from seawater.</title>
        <authorList>
            <person name="Zhang X."/>
            <person name="Li N."/>
        </authorList>
    </citation>
    <scope>NUCLEOTIDE SEQUENCE [LARGE SCALE GENOMIC DNA]</scope>
    <source>
        <strain evidence="3 4">SM1969</strain>
    </source>
</reference>
<accession>A0A844AVZ4</accession>
<dbReference type="Proteomes" id="UP000436694">
    <property type="component" value="Unassembled WGS sequence"/>
</dbReference>
<dbReference type="Pfam" id="PF20057">
    <property type="entry name" value="DUF6456"/>
    <property type="match status" value="1"/>
</dbReference>
<evidence type="ECO:0000259" key="2">
    <source>
        <dbReference type="Pfam" id="PF20057"/>
    </source>
</evidence>
<sequence length="350" mass="38857">MQTIKVTRVPRWIPEEVRRYLEHTENGRSIRQIARLAGCHPSTVMRQVRRVEALRDDPLIEVALEVLSKRFFQRVDKGMEGSAQLFGTGKEPPETRIYQVLGWLNRSQAVLAYAQGMDRAVIVCGPQGHEDKISLDKAEAGELALRGWVACLNKGRLSRYEISEDGRLALSEFLAREANRARLIRETGFSESTVAFQHAAQGKTRSARKLRCPTTDTPLMVLSRLLDPQGAPFVSADLVRAGERLREDFELAQIGTHINQAEQAFADGCADAAPVSPYRGAQERAMNALAALGPGLSDIALRCCCHLEGLEAAEKQLGWSARSGKVVLRIALQQLKFHYDTLLAEEEMIG</sequence>
<proteinExistence type="predicted"/>
<dbReference type="AlphaFoldDB" id="A0A844AVZ4"/>
<dbReference type="RefSeq" id="WP_153544494.1">
    <property type="nucleotide sequence ID" value="NZ_WIXK01000001.1"/>
</dbReference>
<dbReference type="Pfam" id="PF13936">
    <property type="entry name" value="HTH_38"/>
    <property type="match status" value="1"/>
</dbReference>
<protein>
    <submittedName>
        <fullName evidence="3">Helix-turn-helix domain-containing protein</fullName>
    </submittedName>
</protein>
<feature type="domain" description="DUF6456" evidence="2">
    <location>
        <begin position="211"/>
        <end position="340"/>
    </location>
</feature>